<reference evidence="2" key="3">
    <citation type="submission" date="2024-06" db="EMBL/GenBank/DDBJ databases">
        <authorList>
            <person name="Zeng C."/>
        </authorList>
    </citation>
    <scope>NUCLEOTIDE SEQUENCE [LARGE SCALE GENOMIC DNA]</scope>
    <source>
        <strain evidence="2">ZCY20-5</strain>
    </source>
</reference>
<reference evidence="1 2" key="1">
    <citation type="submission" date="2024-06" db="EMBL/GenBank/DDBJ databases">
        <title>Caproicibacterium argilliputei sp. nov, a novel caproic acid producing anaerobic bacterium isolated from pit mud.</title>
        <authorList>
            <person name="Xia S."/>
        </authorList>
    </citation>
    <scope>NUCLEOTIDE SEQUENCE [LARGE SCALE GENOMIC DNA]</scope>
    <source>
        <strain evidence="1 2">ZCY20-5</strain>
    </source>
</reference>
<sequence>MLAFVFFDGDFDLPQHPFARFADRRTEGGDGIGRVEIENAQKILMLKVFVRIEAAAG</sequence>
<dbReference type="EMBL" id="CP135996">
    <property type="protein sequence ID" value="WOC31647.1"/>
    <property type="molecule type" value="Genomic_DNA"/>
</dbReference>
<keyword evidence="2" id="KW-1185">Reference proteome</keyword>
<dbReference type="KEGG" id="carl:PXC00_10560"/>
<name>A0AA97D8J2_9FIRM</name>
<organism evidence="1 2">
    <name type="scientific">Caproicibacterium argilliputei</name>
    <dbReference type="NCBI Taxonomy" id="3030016"/>
    <lineage>
        <taxon>Bacteria</taxon>
        <taxon>Bacillati</taxon>
        <taxon>Bacillota</taxon>
        <taxon>Clostridia</taxon>
        <taxon>Eubacteriales</taxon>
        <taxon>Oscillospiraceae</taxon>
        <taxon>Caproicibacterium</taxon>
    </lineage>
</organism>
<dbReference type="RefSeq" id="WP_275847056.1">
    <property type="nucleotide sequence ID" value="NZ_CP135996.1"/>
</dbReference>
<reference evidence="2" key="2">
    <citation type="submission" date="2024-06" db="EMBL/GenBank/DDBJ databases">
        <title>Caproicibacterium argilliputei sp. nov, a novel caproic acid producing anaerobic bacterium isolated from pit mud.</title>
        <authorList>
            <person name="Zeng C."/>
        </authorList>
    </citation>
    <scope>NUCLEOTIDE SEQUENCE [LARGE SCALE GENOMIC DNA]</scope>
    <source>
        <strain evidence="2">ZCY20-5</strain>
    </source>
</reference>
<proteinExistence type="predicted"/>
<evidence type="ECO:0000313" key="1">
    <source>
        <dbReference type="EMBL" id="WOC31647.1"/>
    </source>
</evidence>
<dbReference type="AlphaFoldDB" id="A0AA97D8J2"/>
<dbReference type="Proteomes" id="UP001300604">
    <property type="component" value="Chromosome"/>
</dbReference>
<evidence type="ECO:0000313" key="2">
    <source>
        <dbReference type="Proteomes" id="UP001300604"/>
    </source>
</evidence>
<gene>
    <name evidence="1" type="ORF">PXC00_10560</name>
</gene>
<accession>A0AA97D8J2</accession>
<protein>
    <submittedName>
        <fullName evidence="1">Uncharacterized protein</fullName>
    </submittedName>
</protein>